<keyword evidence="2" id="KW-0813">Transport</keyword>
<proteinExistence type="predicted"/>
<feature type="transmembrane region" description="Helical" evidence="7">
    <location>
        <begin position="451"/>
        <end position="474"/>
    </location>
</feature>
<keyword evidence="3 7" id="KW-0812">Transmembrane</keyword>
<dbReference type="Pfam" id="PF01490">
    <property type="entry name" value="Aa_trans"/>
    <property type="match status" value="1"/>
</dbReference>
<keyword evidence="6 7" id="KW-0472">Membrane</keyword>
<feature type="transmembrane region" description="Helical" evidence="7">
    <location>
        <begin position="391"/>
        <end position="411"/>
    </location>
</feature>
<organism evidence="9">
    <name type="scientific">marine metagenome</name>
    <dbReference type="NCBI Taxonomy" id="408172"/>
    <lineage>
        <taxon>unclassified sequences</taxon>
        <taxon>metagenomes</taxon>
        <taxon>ecological metagenomes</taxon>
    </lineage>
</organism>
<dbReference type="InterPro" id="IPR013057">
    <property type="entry name" value="AA_transpt_TM"/>
</dbReference>
<keyword evidence="4" id="KW-0029">Amino-acid transport</keyword>
<evidence type="ECO:0000256" key="1">
    <source>
        <dbReference type="ARBA" id="ARBA00004141"/>
    </source>
</evidence>
<feature type="transmembrane region" description="Helical" evidence="7">
    <location>
        <begin position="350"/>
        <end position="370"/>
    </location>
</feature>
<feature type="transmembrane region" description="Helical" evidence="7">
    <location>
        <begin position="201"/>
        <end position="217"/>
    </location>
</feature>
<sequence length="475" mass="55207">MYDPSTMMKQNDKSYLSKSLLLWDDGSRPHKVVVDIKEEHLGNVSVIINSPSVTMRINSPPSPSDMSISPLSSKNIVIEEDKYDYGLSLNIIKSICGIGILGIPYTVKQSGYSFMIIMFIIAIITGYNATNIGKLVMDLKKLEKYKNVHLTYFNISEEVYDYKLKTFVQIIWSIEIICCCILIINLSFTFMHQIFDLTDNIYLLCSFIIFFYCLTFIKNYNKIKILSSFGLTAIFLLFCFLIYNLIKFYLQNNLSFLESVNYKHHTFIHYKNIPKSIAITLFCLGGHVIFPEIFSSTKNLKKLKKNIIYTWSLYTSFVVTFILISFVLFGDSISDDIINNLNESYWFKKIIISLLLINIVFTFPLMFTPLNLRIILNIKSLNINKSLKIFLYRYFIRFCLILIICIIGFYWKSYLNIMSVVGGFLENTTSIILPSVLTLKYFKLNLFEKILNILIIEFGIILLGFTLYDSYYILK</sequence>
<feature type="transmembrane region" description="Helical" evidence="7">
    <location>
        <begin position="229"/>
        <end position="250"/>
    </location>
</feature>
<feature type="transmembrane region" description="Helical" evidence="7">
    <location>
        <begin position="417"/>
        <end position="439"/>
    </location>
</feature>
<evidence type="ECO:0000256" key="4">
    <source>
        <dbReference type="ARBA" id="ARBA00022970"/>
    </source>
</evidence>
<evidence type="ECO:0000313" key="9">
    <source>
        <dbReference type="EMBL" id="SUZ50910.1"/>
    </source>
</evidence>
<dbReference type="AlphaFoldDB" id="A0A381N8F9"/>
<evidence type="ECO:0000256" key="2">
    <source>
        <dbReference type="ARBA" id="ARBA00022448"/>
    </source>
</evidence>
<dbReference type="PANTHER" id="PTHR22950">
    <property type="entry name" value="AMINO ACID TRANSPORTER"/>
    <property type="match status" value="1"/>
</dbReference>
<evidence type="ECO:0000256" key="7">
    <source>
        <dbReference type="SAM" id="Phobius"/>
    </source>
</evidence>
<reference evidence="9" key="1">
    <citation type="submission" date="2018-05" db="EMBL/GenBank/DDBJ databases">
        <authorList>
            <person name="Lanie J.A."/>
            <person name="Ng W.-L."/>
            <person name="Kazmierczak K.M."/>
            <person name="Andrzejewski T.M."/>
            <person name="Davidsen T.M."/>
            <person name="Wayne K.J."/>
            <person name="Tettelin H."/>
            <person name="Glass J.I."/>
            <person name="Rusch D."/>
            <person name="Podicherti R."/>
            <person name="Tsui H.-C.T."/>
            <person name="Winkler M.E."/>
        </authorList>
    </citation>
    <scope>NUCLEOTIDE SEQUENCE</scope>
</reference>
<evidence type="ECO:0000256" key="6">
    <source>
        <dbReference type="ARBA" id="ARBA00023136"/>
    </source>
</evidence>
<name>A0A381N8F9_9ZZZZ</name>
<comment type="subcellular location">
    <subcellularLocation>
        <location evidence="1">Membrane</location>
        <topology evidence="1">Multi-pass membrane protein</topology>
    </subcellularLocation>
</comment>
<evidence type="ECO:0000256" key="3">
    <source>
        <dbReference type="ARBA" id="ARBA00022692"/>
    </source>
</evidence>
<feature type="transmembrane region" description="Helical" evidence="7">
    <location>
        <begin position="307"/>
        <end position="330"/>
    </location>
</feature>
<accession>A0A381N8F9</accession>
<evidence type="ECO:0000256" key="5">
    <source>
        <dbReference type="ARBA" id="ARBA00022989"/>
    </source>
</evidence>
<protein>
    <recommendedName>
        <fullName evidence="8">Amino acid transporter transmembrane domain-containing protein</fullName>
    </recommendedName>
</protein>
<feature type="transmembrane region" description="Helical" evidence="7">
    <location>
        <begin position="85"/>
        <end position="105"/>
    </location>
</feature>
<keyword evidence="5 7" id="KW-1133">Transmembrane helix</keyword>
<feature type="transmembrane region" description="Helical" evidence="7">
    <location>
        <begin position="170"/>
        <end position="195"/>
    </location>
</feature>
<dbReference type="GO" id="GO:0005774">
    <property type="term" value="C:vacuolar membrane"/>
    <property type="evidence" value="ECO:0007669"/>
    <property type="project" value="TreeGrafter"/>
</dbReference>
<gene>
    <name evidence="9" type="ORF">METZ01_LOCUS3764</name>
</gene>
<feature type="domain" description="Amino acid transporter transmembrane" evidence="8">
    <location>
        <begin position="88"/>
        <end position="470"/>
    </location>
</feature>
<dbReference type="GO" id="GO:0015179">
    <property type="term" value="F:L-amino acid transmembrane transporter activity"/>
    <property type="evidence" value="ECO:0007669"/>
    <property type="project" value="TreeGrafter"/>
</dbReference>
<dbReference type="EMBL" id="UINC01000196">
    <property type="protein sequence ID" value="SUZ50910.1"/>
    <property type="molecule type" value="Genomic_DNA"/>
</dbReference>
<feature type="transmembrane region" description="Helical" evidence="7">
    <location>
        <begin position="277"/>
        <end position="295"/>
    </location>
</feature>
<dbReference type="PANTHER" id="PTHR22950:SF692">
    <property type="entry name" value="TRANSMEMBRANE AMINO ACID TRANSPORTER FAMILY PROTEIN"/>
    <property type="match status" value="1"/>
</dbReference>
<feature type="transmembrane region" description="Helical" evidence="7">
    <location>
        <begin position="111"/>
        <end position="130"/>
    </location>
</feature>
<evidence type="ECO:0000259" key="8">
    <source>
        <dbReference type="Pfam" id="PF01490"/>
    </source>
</evidence>